<organism evidence="2 3">
    <name type="scientific">Mycena rosella</name>
    <name type="common">Pink bonnet</name>
    <name type="synonym">Agaricus rosellus</name>
    <dbReference type="NCBI Taxonomy" id="1033263"/>
    <lineage>
        <taxon>Eukaryota</taxon>
        <taxon>Fungi</taxon>
        <taxon>Dikarya</taxon>
        <taxon>Basidiomycota</taxon>
        <taxon>Agaricomycotina</taxon>
        <taxon>Agaricomycetes</taxon>
        <taxon>Agaricomycetidae</taxon>
        <taxon>Agaricales</taxon>
        <taxon>Marasmiineae</taxon>
        <taxon>Mycenaceae</taxon>
        <taxon>Mycena</taxon>
    </lineage>
</organism>
<accession>A0AAD7GQP6</accession>
<dbReference type="AlphaFoldDB" id="A0AAD7GQP6"/>
<evidence type="ECO:0000313" key="2">
    <source>
        <dbReference type="EMBL" id="KAJ7701881.1"/>
    </source>
</evidence>
<feature type="region of interest" description="Disordered" evidence="1">
    <location>
        <begin position="103"/>
        <end position="122"/>
    </location>
</feature>
<dbReference type="Proteomes" id="UP001221757">
    <property type="component" value="Unassembled WGS sequence"/>
</dbReference>
<evidence type="ECO:0000256" key="1">
    <source>
        <dbReference type="SAM" id="MobiDB-lite"/>
    </source>
</evidence>
<reference evidence="2" key="1">
    <citation type="submission" date="2023-03" db="EMBL/GenBank/DDBJ databases">
        <title>Massive genome expansion in bonnet fungi (Mycena s.s.) driven by repeated elements and novel gene families across ecological guilds.</title>
        <authorList>
            <consortium name="Lawrence Berkeley National Laboratory"/>
            <person name="Harder C.B."/>
            <person name="Miyauchi S."/>
            <person name="Viragh M."/>
            <person name="Kuo A."/>
            <person name="Thoen E."/>
            <person name="Andreopoulos B."/>
            <person name="Lu D."/>
            <person name="Skrede I."/>
            <person name="Drula E."/>
            <person name="Henrissat B."/>
            <person name="Morin E."/>
            <person name="Kohler A."/>
            <person name="Barry K."/>
            <person name="LaButti K."/>
            <person name="Morin E."/>
            <person name="Salamov A."/>
            <person name="Lipzen A."/>
            <person name="Mereny Z."/>
            <person name="Hegedus B."/>
            <person name="Baldrian P."/>
            <person name="Stursova M."/>
            <person name="Weitz H."/>
            <person name="Taylor A."/>
            <person name="Grigoriev I.V."/>
            <person name="Nagy L.G."/>
            <person name="Martin F."/>
            <person name="Kauserud H."/>
        </authorList>
    </citation>
    <scope>NUCLEOTIDE SEQUENCE</scope>
    <source>
        <strain evidence="2">CBHHK067</strain>
    </source>
</reference>
<dbReference type="EMBL" id="JARKIE010000016">
    <property type="protein sequence ID" value="KAJ7701881.1"/>
    <property type="molecule type" value="Genomic_DNA"/>
</dbReference>
<gene>
    <name evidence="2" type="ORF">B0H17DRAFT_1242216</name>
</gene>
<evidence type="ECO:0000313" key="3">
    <source>
        <dbReference type="Proteomes" id="UP001221757"/>
    </source>
</evidence>
<keyword evidence="3" id="KW-1185">Reference proteome</keyword>
<sequence length="222" mass="23917">MSTTGPLNLSSLRLVKDDPINTLPLKLETISIPGPTVADVAWLGTTPSINVMLKLGQMRLPLVADDGLAPRTPQQVSLLLDYVARSVASKVLRSPSVLARKSAASSSPSSALSSPTFGSSSPSLDKSLYTFVLSSLRPTSAATLSEPATPSRLSQDDDEIQMLVINELKRMVLAVPPIDDDEEPRSRLSVLEEVRRLEEIEQKGKGKEEMPVVLEDIDVGFV</sequence>
<protein>
    <submittedName>
        <fullName evidence="2">Uncharacterized protein</fullName>
    </submittedName>
</protein>
<comment type="caution">
    <text evidence="2">The sequence shown here is derived from an EMBL/GenBank/DDBJ whole genome shotgun (WGS) entry which is preliminary data.</text>
</comment>
<proteinExistence type="predicted"/>
<name>A0AAD7GQP6_MYCRO</name>